<protein>
    <submittedName>
        <fullName evidence="4">D-amino-acid dehydrogenase</fullName>
        <ecNumber evidence="4">1.4.99.-</ecNumber>
    </submittedName>
</protein>
<evidence type="ECO:0000313" key="4">
    <source>
        <dbReference type="EMBL" id="MBB4122545.1"/>
    </source>
</evidence>
<dbReference type="SUPFAM" id="SSF54373">
    <property type="entry name" value="FAD-linked reductases, C-terminal domain"/>
    <property type="match status" value="1"/>
</dbReference>
<dbReference type="RefSeq" id="WP_183486638.1">
    <property type="nucleotide sequence ID" value="NZ_JACIDZ010000007.1"/>
</dbReference>
<dbReference type="PANTHER" id="PTHR13847:SF289">
    <property type="entry name" value="GLYCINE OXIDASE"/>
    <property type="match status" value="1"/>
</dbReference>
<evidence type="ECO:0000256" key="2">
    <source>
        <dbReference type="SAM" id="Phobius"/>
    </source>
</evidence>
<dbReference type="EC" id="1.4.99.-" evidence="4"/>
<dbReference type="GO" id="GO:0016491">
    <property type="term" value="F:oxidoreductase activity"/>
    <property type="evidence" value="ECO:0007669"/>
    <property type="project" value="UniProtKB-KW"/>
</dbReference>
<evidence type="ECO:0000256" key="1">
    <source>
        <dbReference type="ARBA" id="ARBA00023002"/>
    </source>
</evidence>
<proteinExistence type="predicted"/>
<accession>A0A7W6PA75</accession>
<organism evidence="4 5">
    <name type="scientific">Martelella radicis</name>
    <dbReference type="NCBI Taxonomy" id="1397476"/>
    <lineage>
        <taxon>Bacteria</taxon>
        <taxon>Pseudomonadati</taxon>
        <taxon>Pseudomonadota</taxon>
        <taxon>Alphaproteobacteria</taxon>
        <taxon>Hyphomicrobiales</taxon>
        <taxon>Aurantimonadaceae</taxon>
        <taxon>Martelella</taxon>
    </lineage>
</organism>
<evidence type="ECO:0000313" key="5">
    <source>
        <dbReference type="Proteomes" id="UP000530571"/>
    </source>
</evidence>
<keyword evidence="2" id="KW-1133">Transmembrane helix</keyword>
<comment type="caution">
    <text evidence="4">The sequence shown here is derived from an EMBL/GenBank/DDBJ whole genome shotgun (WGS) entry which is preliminary data.</text>
</comment>
<sequence length="416" mass="44571">MKSEKRLDAVVIGGGIIGAMAARHLLAAGRRITIIERDHVAAGASAGNAGILAFPEIIPIAAPGVIWKAPRWLLDPLGPLAIRPAYAARLAPWFWRFLKASNQRHFHHAIGVHTALMRLTACEYEKLRDDETLASFIVKTGTLDLYDSATTIAAAMPEWEHKAEAGARFRRVGRAEIEELQPGLAPQFAHAFFSDDGLQIADPAGFTRAVAETALGEGAVLERAEVLALAPKDDGVVLLLSGGRTLAAQNAVVACGAWSRRLAASLGEAIPLDTERGYNTTLPKTAFPLRRQLYFNDHGFVVTPLADGIRVGGAVEFGGLNLPPDYRRADALLTRAKGFLPALETEGGTQWMGFRPSTPDCLPVIARSNAAPGVIYAFGHGHLGLTQSAATGRLVAELAENRPPSIDLQPLRADRF</sequence>
<dbReference type="Proteomes" id="UP000530571">
    <property type="component" value="Unassembled WGS sequence"/>
</dbReference>
<keyword evidence="1 4" id="KW-0560">Oxidoreductase</keyword>
<evidence type="ECO:0000259" key="3">
    <source>
        <dbReference type="Pfam" id="PF01266"/>
    </source>
</evidence>
<dbReference type="InterPro" id="IPR006076">
    <property type="entry name" value="FAD-dep_OxRdtase"/>
</dbReference>
<reference evidence="4 5" key="1">
    <citation type="submission" date="2020-08" db="EMBL/GenBank/DDBJ databases">
        <title>Genomic Encyclopedia of Type Strains, Phase IV (KMG-IV): sequencing the most valuable type-strain genomes for metagenomic binning, comparative biology and taxonomic classification.</title>
        <authorList>
            <person name="Goeker M."/>
        </authorList>
    </citation>
    <scope>NUCLEOTIDE SEQUENCE [LARGE SCALE GENOMIC DNA]</scope>
    <source>
        <strain evidence="4 5">DSM 28101</strain>
    </source>
</reference>
<feature type="domain" description="FAD dependent oxidoreductase" evidence="3">
    <location>
        <begin position="8"/>
        <end position="398"/>
    </location>
</feature>
<keyword evidence="5" id="KW-1185">Reference proteome</keyword>
<keyword evidence="2" id="KW-0472">Membrane</keyword>
<keyword evidence="2" id="KW-0812">Transmembrane</keyword>
<dbReference type="GO" id="GO:0005737">
    <property type="term" value="C:cytoplasm"/>
    <property type="evidence" value="ECO:0007669"/>
    <property type="project" value="TreeGrafter"/>
</dbReference>
<dbReference type="Gene3D" id="3.30.9.10">
    <property type="entry name" value="D-Amino Acid Oxidase, subunit A, domain 2"/>
    <property type="match status" value="1"/>
</dbReference>
<dbReference type="PANTHER" id="PTHR13847">
    <property type="entry name" value="SARCOSINE DEHYDROGENASE-RELATED"/>
    <property type="match status" value="1"/>
</dbReference>
<dbReference type="AlphaFoldDB" id="A0A7W6PA75"/>
<name>A0A7W6PA75_9HYPH</name>
<dbReference type="InterPro" id="IPR036188">
    <property type="entry name" value="FAD/NAD-bd_sf"/>
</dbReference>
<gene>
    <name evidence="4" type="ORF">GGR30_002477</name>
</gene>
<dbReference type="EMBL" id="JACIDZ010000007">
    <property type="protein sequence ID" value="MBB4122545.1"/>
    <property type="molecule type" value="Genomic_DNA"/>
</dbReference>
<dbReference type="SUPFAM" id="SSF51905">
    <property type="entry name" value="FAD/NAD(P)-binding domain"/>
    <property type="match status" value="1"/>
</dbReference>
<dbReference type="Pfam" id="PF01266">
    <property type="entry name" value="DAO"/>
    <property type="match status" value="1"/>
</dbReference>
<dbReference type="Gene3D" id="3.50.50.60">
    <property type="entry name" value="FAD/NAD(P)-binding domain"/>
    <property type="match status" value="2"/>
</dbReference>
<feature type="transmembrane region" description="Helical" evidence="2">
    <location>
        <begin position="7"/>
        <end position="26"/>
    </location>
</feature>